<comment type="similarity">
    <text evidence="1">Belongs to the UPF0213 family.</text>
</comment>
<sequence>MCYVYVLQSEKDRGLYIGFTANLRRRLAEHQQGVSISTKSRRPWRLIYYEAYLEKLDAEGREKFLKSGAGRTFLKKQLRNHFELFPLTPRDLT</sequence>
<reference evidence="3 4" key="1">
    <citation type="submission" date="2016-12" db="EMBL/GenBank/DDBJ databases">
        <title>Study of bacterial adaptation to deep sea.</title>
        <authorList>
            <person name="Song J."/>
            <person name="Yoshizawa S."/>
            <person name="Kogure K."/>
        </authorList>
    </citation>
    <scope>NUCLEOTIDE SEQUENCE [LARGE SCALE GENOMIC DNA]</scope>
    <source>
        <strain evidence="3 4">SAORIC-165</strain>
    </source>
</reference>
<comment type="caution">
    <text evidence="3">The sequence shown here is derived from an EMBL/GenBank/DDBJ whole genome shotgun (WGS) entry which is preliminary data.</text>
</comment>
<protein>
    <recommendedName>
        <fullName evidence="2">GIY-YIG domain-containing protein</fullName>
    </recommendedName>
</protein>
<dbReference type="OrthoDB" id="5402497at2"/>
<dbReference type="SUPFAM" id="SSF82771">
    <property type="entry name" value="GIY-YIG endonuclease"/>
    <property type="match status" value="1"/>
</dbReference>
<gene>
    <name evidence="3" type="ORF">BSZ32_13960</name>
</gene>
<proteinExistence type="inferred from homology"/>
<dbReference type="PANTHER" id="PTHR34477">
    <property type="entry name" value="UPF0213 PROTEIN YHBQ"/>
    <property type="match status" value="1"/>
</dbReference>
<feature type="domain" description="GIY-YIG" evidence="2">
    <location>
        <begin position="1"/>
        <end position="75"/>
    </location>
</feature>
<dbReference type="InterPro" id="IPR035901">
    <property type="entry name" value="GIY-YIG_endonuc_sf"/>
</dbReference>
<dbReference type="Pfam" id="PF01541">
    <property type="entry name" value="GIY-YIG"/>
    <property type="match status" value="1"/>
</dbReference>
<dbReference type="AlphaFoldDB" id="A0A2S7U387"/>
<dbReference type="Gene3D" id="3.40.1440.10">
    <property type="entry name" value="GIY-YIG endonuclease"/>
    <property type="match status" value="1"/>
</dbReference>
<evidence type="ECO:0000256" key="1">
    <source>
        <dbReference type="ARBA" id="ARBA00007435"/>
    </source>
</evidence>
<dbReference type="RefSeq" id="WP_105043984.1">
    <property type="nucleotide sequence ID" value="NZ_MQWA01000001.1"/>
</dbReference>
<dbReference type="Proteomes" id="UP000239907">
    <property type="component" value="Unassembled WGS sequence"/>
</dbReference>
<dbReference type="InterPro" id="IPR000305">
    <property type="entry name" value="GIY-YIG_endonuc"/>
</dbReference>
<keyword evidence="4" id="KW-1185">Reference proteome</keyword>
<accession>A0A2S7U387</accession>
<dbReference type="CDD" id="cd10449">
    <property type="entry name" value="GIY-YIG_SLX1_like"/>
    <property type="match status" value="1"/>
</dbReference>
<evidence type="ECO:0000259" key="2">
    <source>
        <dbReference type="PROSITE" id="PS50164"/>
    </source>
</evidence>
<organism evidence="3 4">
    <name type="scientific">Rubritalea profundi</name>
    <dbReference type="NCBI Taxonomy" id="1658618"/>
    <lineage>
        <taxon>Bacteria</taxon>
        <taxon>Pseudomonadati</taxon>
        <taxon>Verrucomicrobiota</taxon>
        <taxon>Verrucomicrobiia</taxon>
        <taxon>Verrucomicrobiales</taxon>
        <taxon>Rubritaleaceae</taxon>
        <taxon>Rubritalea</taxon>
    </lineage>
</organism>
<dbReference type="PANTHER" id="PTHR34477:SF1">
    <property type="entry name" value="UPF0213 PROTEIN YHBQ"/>
    <property type="match status" value="1"/>
</dbReference>
<evidence type="ECO:0000313" key="3">
    <source>
        <dbReference type="EMBL" id="PQJ29486.1"/>
    </source>
</evidence>
<dbReference type="PROSITE" id="PS50164">
    <property type="entry name" value="GIY_YIG"/>
    <property type="match status" value="1"/>
</dbReference>
<name>A0A2S7U387_9BACT</name>
<evidence type="ECO:0000313" key="4">
    <source>
        <dbReference type="Proteomes" id="UP000239907"/>
    </source>
</evidence>
<dbReference type="EMBL" id="MQWA01000001">
    <property type="protein sequence ID" value="PQJ29486.1"/>
    <property type="molecule type" value="Genomic_DNA"/>
</dbReference>
<dbReference type="InterPro" id="IPR050190">
    <property type="entry name" value="UPF0213_domain"/>
</dbReference>